<comment type="caution">
    <text evidence="2">The sequence shown here is derived from an EMBL/GenBank/DDBJ whole genome shotgun (WGS) entry which is preliminary data.</text>
</comment>
<dbReference type="PANTHER" id="PTHR43798:SF33">
    <property type="entry name" value="HYDROLASE, PUTATIVE (AFU_ORTHOLOGUE AFUA_2G14860)-RELATED"/>
    <property type="match status" value="1"/>
</dbReference>
<evidence type="ECO:0000313" key="2">
    <source>
        <dbReference type="EMBL" id="MZQ81089.1"/>
    </source>
</evidence>
<dbReference type="InterPro" id="IPR000073">
    <property type="entry name" value="AB_hydrolase_1"/>
</dbReference>
<dbReference type="InterPro" id="IPR029058">
    <property type="entry name" value="AB_hydrolase_fold"/>
</dbReference>
<dbReference type="AlphaFoldDB" id="A0A6L8UVD0"/>
<dbReference type="InterPro" id="IPR000639">
    <property type="entry name" value="Epox_hydrolase-like"/>
</dbReference>
<dbReference type="Gene3D" id="3.40.50.1820">
    <property type="entry name" value="alpha/beta hydrolase"/>
    <property type="match status" value="1"/>
</dbReference>
<proteinExistence type="predicted"/>
<sequence>MNEQLSKHPSSSPLAPGSHEVTIDGILQKYHVAGSGPVCIVHPGGPGFHWEYLRLPLLETFMKVVYLEPVGTGQSGVLPDGDYSVSRYVGFARKLIQHMGTKRPYFLGHSHGAFVGLQFALDYPNELGGVIVYDGAPVTGPEHGMEATRGIELFAQRWPDRPEAQEAKRAWMDVATGVVSLRDRASFMGVLQRLLPAYFGDYRNPPEGFASWHASLDATIVPNRKPEIWDIRPVMNSIRIPTLILVGEYDFICSPRWAKEMHAAISGSQLIIFEQSGHMSHIEKPREFAGSIKDFINLN</sequence>
<evidence type="ECO:0000313" key="3">
    <source>
        <dbReference type="Proteomes" id="UP000481087"/>
    </source>
</evidence>
<dbReference type="EMBL" id="WTUZ01000007">
    <property type="protein sequence ID" value="MZQ81089.1"/>
    <property type="molecule type" value="Genomic_DNA"/>
</dbReference>
<dbReference type="GO" id="GO:0016787">
    <property type="term" value="F:hydrolase activity"/>
    <property type="evidence" value="ECO:0007669"/>
    <property type="project" value="UniProtKB-KW"/>
</dbReference>
<accession>A0A6L8UVD0</accession>
<dbReference type="InterPro" id="IPR050266">
    <property type="entry name" value="AB_hydrolase_sf"/>
</dbReference>
<dbReference type="Proteomes" id="UP000481087">
    <property type="component" value="Unassembled WGS sequence"/>
</dbReference>
<reference evidence="2 3" key="1">
    <citation type="submission" date="2019-12" db="EMBL/GenBank/DDBJ databases">
        <title>Paenibacillus sp. nov. sp. isolated from soil.</title>
        <authorList>
            <person name="Kim J."/>
            <person name="Jeong S.E."/>
            <person name="Jung H.S."/>
            <person name="Jeon C.O."/>
        </authorList>
    </citation>
    <scope>NUCLEOTIDE SEQUENCE [LARGE SCALE GENOMIC DNA]</scope>
    <source>
        <strain evidence="2 3">5J-6</strain>
    </source>
</reference>
<evidence type="ECO:0000259" key="1">
    <source>
        <dbReference type="Pfam" id="PF00561"/>
    </source>
</evidence>
<gene>
    <name evidence="2" type="ORF">GQF01_02935</name>
</gene>
<dbReference type="PRINTS" id="PR00412">
    <property type="entry name" value="EPOXHYDRLASE"/>
</dbReference>
<dbReference type="Pfam" id="PF00561">
    <property type="entry name" value="Abhydrolase_1"/>
    <property type="match status" value="1"/>
</dbReference>
<feature type="domain" description="AB hydrolase-1" evidence="1">
    <location>
        <begin position="40"/>
        <end position="285"/>
    </location>
</feature>
<dbReference type="RefSeq" id="WP_161405400.1">
    <property type="nucleotide sequence ID" value="NZ_WTUZ01000007.1"/>
</dbReference>
<dbReference type="GO" id="GO:0016020">
    <property type="term" value="C:membrane"/>
    <property type="evidence" value="ECO:0007669"/>
    <property type="project" value="TreeGrafter"/>
</dbReference>
<keyword evidence="3" id="KW-1185">Reference proteome</keyword>
<dbReference type="PANTHER" id="PTHR43798">
    <property type="entry name" value="MONOACYLGLYCEROL LIPASE"/>
    <property type="match status" value="1"/>
</dbReference>
<name>A0A6L8UVD0_9BACL</name>
<protein>
    <submittedName>
        <fullName evidence="2">Alpha/beta fold hydrolase</fullName>
    </submittedName>
</protein>
<organism evidence="2 3">
    <name type="scientific">Paenibacillus silvestris</name>
    <dbReference type="NCBI Taxonomy" id="2606219"/>
    <lineage>
        <taxon>Bacteria</taxon>
        <taxon>Bacillati</taxon>
        <taxon>Bacillota</taxon>
        <taxon>Bacilli</taxon>
        <taxon>Bacillales</taxon>
        <taxon>Paenibacillaceae</taxon>
        <taxon>Paenibacillus</taxon>
    </lineage>
</organism>
<dbReference type="SUPFAM" id="SSF53474">
    <property type="entry name" value="alpha/beta-Hydrolases"/>
    <property type="match status" value="1"/>
</dbReference>
<keyword evidence="2" id="KW-0378">Hydrolase</keyword>